<accession>A0ABQ2DJ58</accession>
<sequence>MSQEFSVTNQLQPFYSVDDLKNQATANKTQDFGVHWTLGGSGSTSGTGTLIGGSSGTGSDFGVSVGGNLHIPTADELFPLTGGSGSTSTSGSPSGTTSTNKPASAALQQYMPWILGIGGVALLGVGVSVLFGEKKGKK</sequence>
<evidence type="ECO:0000313" key="4">
    <source>
        <dbReference type="Proteomes" id="UP000632222"/>
    </source>
</evidence>
<keyword evidence="2" id="KW-0472">Membrane</keyword>
<feature type="region of interest" description="Disordered" evidence="1">
    <location>
        <begin position="76"/>
        <end position="103"/>
    </location>
</feature>
<evidence type="ECO:0000256" key="1">
    <source>
        <dbReference type="SAM" id="MobiDB-lite"/>
    </source>
</evidence>
<evidence type="ECO:0000256" key="2">
    <source>
        <dbReference type="SAM" id="Phobius"/>
    </source>
</evidence>
<protein>
    <submittedName>
        <fullName evidence="3">Uncharacterized protein</fullName>
    </submittedName>
</protein>
<evidence type="ECO:0000313" key="3">
    <source>
        <dbReference type="EMBL" id="GGJ56621.1"/>
    </source>
</evidence>
<keyword evidence="4" id="KW-1185">Reference proteome</keyword>
<comment type="caution">
    <text evidence="3">The sequence shown here is derived from an EMBL/GenBank/DDBJ whole genome shotgun (WGS) entry which is preliminary data.</text>
</comment>
<proteinExistence type="predicted"/>
<dbReference type="Proteomes" id="UP000632222">
    <property type="component" value="Unassembled WGS sequence"/>
</dbReference>
<keyword evidence="2" id="KW-0812">Transmembrane</keyword>
<feature type="compositionally biased region" description="Low complexity" evidence="1">
    <location>
        <begin position="86"/>
        <end position="99"/>
    </location>
</feature>
<organism evidence="3 4">
    <name type="scientific">Deinococcus roseus</name>
    <dbReference type="NCBI Taxonomy" id="392414"/>
    <lineage>
        <taxon>Bacteria</taxon>
        <taxon>Thermotogati</taxon>
        <taxon>Deinococcota</taxon>
        <taxon>Deinococci</taxon>
        <taxon>Deinococcales</taxon>
        <taxon>Deinococcaceae</taxon>
        <taxon>Deinococcus</taxon>
    </lineage>
</organism>
<feature type="transmembrane region" description="Helical" evidence="2">
    <location>
        <begin position="110"/>
        <end position="132"/>
    </location>
</feature>
<keyword evidence="2" id="KW-1133">Transmembrane helix</keyword>
<reference evidence="4" key="1">
    <citation type="journal article" date="2019" name="Int. J. Syst. Evol. Microbiol.">
        <title>The Global Catalogue of Microorganisms (GCM) 10K type strain sequencing project: providing services to taxonomists for standard genome sequencing and annotation.</title>
        <authorList>
            <consortium name="The Broad Institute Genomics Platform"/>
            <consortium name="The Broad Institute Genome Sequencing Center for Infectious Disease"/>
            <person name="Wu L."/>
            <person name="Ma J."/>
        </authorList>
    </citation>
    <scope>NUCLEOTIDE SEQUENCE [LARGE SCALE GENOMIC DNA]</scope>
    <source>
        <strain evidence="4">JCM 14370</strain>
    </source>
</reference>
<dbReference type="EMBL" id="BMOD01000036">
    <property type="protein sequence ID" value="GGJ56621.1"/>
    <property type="molecule type" value="Genomic_DNA"/>
</dbReference>
<name>A0ABQ2DJ58_9DEIO</name>
<dbReference type="RefSeq" id="WP_189008412.1">
    <property type="nucleotide sequence ID" value="NZ_BMOD01000036.1"/>
</dbReference>
<gene>
    <name evidence="3" type="ORF">GCM10008938_48470</name>
</gene>